<reference evidence="1 2" key="1">
    <citation type="submission" date="2017-09" db="EMBL/GenBank/DDBJ databases">
        <title>Large-scale bioinformatics analysis of Bacillus genomes uncovers conserved roles of natural products in bacterial physiology.</title>
        <authorList>
            <consortium name="Agbiome Team Llc"/>
            <person name="Bleich R.M."/>
            <person name="Grubbs K.J."/>
            <person name="Santa Maria K.C."/>
            <person name="Allen S.E."/>
            <person name="Farag S."/>
            <person name="Shank E.A."/>
            <person name="Bowers A."/>
        </authorList>
    </citation>
    <scope>NUCLEOTIDE SEQUENCE [LARGE SCALE GENOMIC DNA]</scope>
    <source>
        <strain evidence="1 2">AFS083043</strain>
    </source>
</reference>
<protein>
    <submittedName>
        <fullName evidence="1">Uncharacterized protein</fullName>
    </submittedName>
</protein>
<organism evidence="1 2">
    <name type="scientific">Bacillus cereus</name>
    <dbReference type="NCBI Taxonomy" id="1396"/>
    <lineage>
        <taxon>Bacteria</taxon>
        <taxon>Bacillati</taxon>
        <taxon>Bacillota</taxon>
        <taxon>Bacilli</taxon>
        <taxon>Bacillales</taxon>
        <taxon>Bacillaceae</taxon>
        <taxon>Bacillus</taxon>
        <taxon>Bacillus cereus group</taxon>
    </lineage>
</organism>
<dbReference type="RefSeq" id="WP_098490636.1">
    <property type="nucleotide sequence ID" value="NZ_NUWN01000031.1"/>
</dbReference>
<evidence type="ECO:0000313" key="2">
    <source>
        <dbReference type="Proteomes" id="UP000242656"/>
    </source>
</evidence>
<dbReference type="AlphaFoldDB" id="A0A2B0ML78"/>
<dbReference type="EMBL" id="NUWN01000031">
    <property type="protein sequence ID" value="PFK43684.1"/>
    <property type="molecule type" value="Genomic_DNA"/>
</dbReference>
<proteinExistence type="predicted"/>
<dbReference type="Proteomes" id="UP000242656">
    <property type="component" value="Unassembled WGS sequence"/>
</dbReference>
<sequence>MKEDNTVEVKERFALLGVLYASLNQEAEVILKSQIKGTMEPTLVEISRHLGYVIKAERIREAQEYIYEFYYNSRAGYLID</sequence>
<gene>
    <name evidence="1" type="ORF">COI93_09815</name>
</gene>
<accession>A0A2B0ML78</accession>
<evidence type="ECO:0000313" key="1">
    <source>
        <dbReference type="EMBL" id="PFK43684.1"/>
    </source>
</evidence>
<name>A0A2B0ML78_BACCE</name>
<comment type="caution">
    <text evidence="1">The sequence shown here is derived from an EMBL/GenBank/DDBJ whole genome shotgun (WGS) entry which is preliminary data.</text>
</comment>